<evidence type="ECO:0000256" key="5">
    <source>
        <dbReference type="ARBA" id="ARBA00022692"/>
    </source>
</evidence>
<dbReference type="PANTHER" id="PTHR48021:SF33">
    <property type="entry name" value="AT22075P-RELATED"/>
    <property type="match status" value="1"/>
</dbReference>
<dbReference type="EMBL" id="HBUE01060365">
    <property type="protein sequence ID" value="CAG6468346.1"/>
    <property type="molecule type" value="Transcribed_RNA"/>
</dbReference>
<dbReference type="InterPro" id="IPR050549">
    <property type="entry name" value="MFS_Trehalose_Transporter"/>
</dbReference>
<reference evidence="10" key="1">
    <citation type="submission" date="2021-05" db="EMBL/GenBank/DDBJ databases">
        <authorList>
            <person name="Alioto T."/>
            <person name="Alioto T."/>
            <person name="Gomez Garrido J."/>
        </authorList>
    </citation>
    <scope>NUCLEOTIDE SEQUENCE</scope>
</reference>
<name>A0A8D8B338_CULPI</name>
<dbReference type="InterPro" id="IPR020846">
    <property type="entry name" value="MFS_dom"/>
</dbReference>
<dbReference type="GO" id="GO:0005886">
    <property type="term" value="C:plasma membrane"/>
    <property type="evidence" value="ECO:0007669"/>
    <property type="project" value="UniProtKB-SubCell"/>
</dbReference>
<keyword evidence="3" id="KW-1003">Cell membrane</keyword>
<feature type="transmembrane region" description="Helical" evidence="8">
    <location>
        <begin position="270"/>
        <end position="293"/>
    </location>
</feature>
<keyword evidence="7 8" id="KW-0472">Membrane</keyword>
<protein>
    <submittedName>
        <fullName evidence="10">Facilitated trehalose transporter Tret1</fullName>
    </submittedName>
</protein>
<dbReference type="Gene3D" id="1.20.1250.20">
    <property type="entry name" value="MFS general substrate transporter like domains"/>
    <property type="match status" value="1"/>
</dbReference>
<evidence type="ECO:0000256" key="6">
    <source>
        <dbReference type="ARBA" id="ARBA00022989"/>
    </source>
</evidence>
<keyword evidence="4" id="KW-0762">Sugar transport</keyword>
<dbReference type="PROSITE" id="PS00216">
    <property type="entry name" value="SUGAR_TRANSPORT_1"/>
    <property type="match status" value="1"/>
</dbReference>
<feature type="transmembrane region" description="Helical" evidence="8">
    <location>
        <begin position="87"/>
        <end position="105"/>
    </location>
</feature>
<accession>A0A8D8B338</accession>
<evidence type="ECO:0000256" key="2">
    <source>
        <dbReference type="ARBA" id="ARBA00022448"/>
    </source>
</evidence>
<sequence>MFLEFISRQYRNQFAAVVAANLIAAGYGITVGWTAPIIPLLQSPDSPLPSGPISTAEASWIGSVMGFGGVTGTLLIAPIHTYFGKKVALLSLAVPHLILWTLLYLGDNVYYIYAARVLAGITGGGMFALVPLFVADIADRRIRGTLGSLTVLHINFGLLAVYTAGNYLSYYTIPQIMICLPVAFAAFVSLLPDTPYCLLRKGRLDDAEKSLMFYRNVAPEDLASGTPQGLAFVEEFENWKVFVRAEDDKEKLSLADFATPAAIRGMAIGIFLMAMNIYTGLFAIVTYAGNILIASGTSIDPKHAMSALAIVIILGNLTSFAIIDKAGRKVFLIISNASMGTFHAILGIHAYLFESDPDIGFAWLPVVCLAGTIFSATLGVTNIPYFVLPEILPAKIRSIGCTICFVLMSSMAFVLTKTFPMVLEQFKLYGAVGVFTTVCATSIVIIIFWMPETKGKNLIVEEKDGKGVLAGKGKV</sequence>
<dbReference type="SUPFAM" id="SSF103473">
    <property type="entry name" value="MFS general substrate transporter"/>
    <property type="match status" value="1"/>
</dbReference>
<feature type="domain" description="Major facilitator superfamily (MFS) profile" evidence="9">
    <location>
        <begin position="14"/>
        <end position="454"/>
    </location>
</feature>
<dbReference type="FunFam" id="1.20.1250.20:FF:000218">
    <property type="entry name" value="facilitated trehalose transporter Tret1"/>
    <property type="match status" value="1"/>
</dbReference>
<feature type="transmembrane region" description="Helical" evidence="8">
    <location>
        <begin position="428"/>
        <end position="449"/>
    </location>
</feature>
<feature type="transmembrane region" description="Helical" evidence="8">
    <location>
        <begin position="58"/>
        <end position="80"/>
    </location>
</feature>
<dbReference type="PROSITE" id="PS50850">
    <property type="entry name" value="MFS"/>
    <property type="match status" value="1"/>
</dbReference>
<feature type="transmembrane region" description="Helical" evidence="8">
    <location>
        <begin position="305"/>
        <end position="323"/>
    </location>
</feature>
<feature type="transmembrane region" description="Helical" evidence="8">
    <location>
        <begin position="111"/>
        <end position="134"/>
    </location>
</feature>
<keyword evidence="6 8" id="KW-1133">Transmembrane helix</keyword>
<feature type="transmembrane region" description="Helical" evidence="8">
    <location>
        <begin position="359"/>
        <end position="387"/>
    </location>
</feature>
<dbReference type="Pfam" id="PF00083">
    <property type="entry name" value="Sugar_tr"/>
    <property type="match status" value="1"/>
</dbReference>
<dbReference type="InterPro" id="IPR005829">
    <property type="entry name" value="Sugar_transporter_CS"/>
</dbReference>
<proteinExistence type="predicted"/>
<dbReference type="AlphaFoldDB" id="A0A8D8B338"/>
<evidence type="ECO:0000256" key="8">
    <source>
        <dbReference type="SAM" id="Phobius"/>
    </source>
</evidence>
<evidence type="ECO:0000256" key="4">
    <source>
        <dbReference type="ARBA" id="ARBA00022597"/>
    </source>
</evidence>
<evidence type="ECO:0000256" key="7">
    <source>
        <dbReference type="ARBA" id="ARBA00023136"/>
    </source>
</evidence>
<feature type="transmembrane region" description="Helical" evidence="8">
    <location>
        <begin position="399"/>
        <end position="416"/>
    </location>
</feature>
<dbReference type="InterPro" id="IPR005828">
    <property type="entry name" value="MFS_sugar_transport-like"/>
</dbReference>
<feature type="transmembrane region" description="Helical" evidence="8">
    <location>
        <begin position="171"/>
        <end position="191"/>
    </location>
</feature>
<evidence type="ECO:0000256" key="3">
    <source>
        <dbReference type="ARBA" id="ARBA00022475"/>
    </source>
</evidence>
<dbReference type="GO" id="GO:0022857">
    <property type="term" value="F:transmembrane transporter activity"/>
    <property type="evidence" value="ECO:0007669"/>
    <property type="project" value="InterPro"/>
</dbReference>
<comment type="subcellular location">
    <subcellularLocation>
        <location evidence="1">Cell membrane</location>
        <topology evidence="1">Multi-pass membrane protein</topology>
    </subcellularLocation>
</comment>
<dbReference type="InterPro" id="IPR036259">
    <property type="entry name" value="MFS_trans_sf"/>
</dbReference>
<keyword evidence="2" id="KW-0813">Transport</keyword>
<evidence type="ECO:0000256" key="1">
    <source>
        <dbReference type="ARBA" id="ARBA00004651"/>
    </source>
</evidence>
<evidence type="ECO:0000313" key="10">
    <source>
        <dbReference type="EMBL" id="CAG6468346.1"/>
    </source>
</evidence>
<dbReference type="PANTHER" id="PTHR48021">
    <property type="match status" value="1"/>
</dbReference>
<feature type="transmembrane region" description="Helical" evidence="8">
    <location>
        <begin position="12"/>
        <end position="38"/>
    </location>
</feature>
<keyword evidence="5 8" id="KW-0812">Transmembrane</keyword>
<organism evidence="10">
    <name type="scientific">Culex pipiens</name>
    <name type="common">House mosquito</name>
    <dbReference type="NCBI Taxonomy" id="7175"/>
    <lineage>
        <taxon>Eukaryota</taxon>
        <taxon>Metazoa</taxon>
        <taxon>Ecdysozoa</taxon>
        <taxon>Arthropoda</taxon>
        <taxon>Hexapoda</taxon>
        <taxon>Insecta</taxon>
        <taxon>Pterygota</taxon>
        <taxon>Neoptera</taxon>
        <taxon>Endopterygota</taxon>
        <taxon>Diptera</taxon>
        <taxon>Nematocera</taxon>
        <taxon>Culicoidea</taxon>
        <taxon>Culicidae</taxon>
        <taxon>Culicinae</taxon>
        <taxon>Culicini</taxon>
        <taxon>Culex</taxon>
        <taxon>Culex</taxon>
    </lineage>
</organism>
<feature type="transmembrane region" description="Helical" evidence="8">
    <location>
        <begin position="330"/>
        <end position="353"/>
    </location>
</feature>
<evidence type="ECO:0000259" key="9">
    <source>
        <dbReference type="PROSITE" id="PS50850"/>
    </source>
</evidence>
<feature type="transmembrane region" description="Helical" evidence="8">
    <location>
        <begin position="146"/>
        <end position="165"/>
    </location>
</feature>